<dbReference type="Proteomes" id="UP000250780">
    <property type="component" value="Unassembled WGS sequence"/>
</dbReference>
<dbReference type="GO" id="GO:0016787">
    <property type="term" value="F:hydrolase activity"/>
    <property type="evidence" value="ECO:0007669"/>
    <property type="project" value="UniProtKB-KW"/>
</dbReference>
<dbReference type="PANTHER" id="PTHR30399:SF1">
    <property type="entry name" value="UTP PYROPHOSPHATASE"/>
    <property type="match status" value="1"/>
</dbReference>
<reference evidence="2 3" key="1">
    <citation type="submission" date="2018-06" db="EMBL/GenBank/DDBJ databases">
        <authorList>
            <consortium name="Pathogen Informatics"/>
            <person name="Doyle S."/>
        </authorList>
    </citation>
    <scope>NUCLEOTIDE SEQUENCE [LARGE SCALE GENOMIC DNA]</scope>
    <source>
        <strain evidence="2 3">NCTC9073</strain>
    </source>
</reference>
<evidence type="ECO:0000313" key="2">
    <source>
        <dbReference type="EMBL" id="SPX19852.1"/>
    </source>
</evidence>
<dbReference type="Pfam" id="PF01863">
    <property type="entry name" value="YgjP-like"/>
    <property type="match status" value="1"/>
</dbReference>
<evidence type="ECO:0000313" key="3">
    <source>
        <dbReference type="Proteomes" id="UP000250780"/>
    </source>
</evidence>
<dbReference type="PANTHER" id="PTHR30399">
    <property type="entry name" value="UNCHARACTERIZED PROTEIN YGJP"/>
    <property type="match status" value="1"/>
</dbReference>
<accession>A0A2X1NDA5</accession>
<dbReference type="CDD" id="cd07344">
    <property type="entry name" value="M48_yhfN_like"/>
    <property type="match status" value="1"/>
</dbReference>
<proteinExistence type="predicted"/>
<keyword evidence="2" id="KW-0378">Hydrolase</keyword>
<sequence length="135" mass="15802">MLRGRLEVTVRHKSAEKIKALLAEWYRERARDVFQRRLDLLIPQTLWVSERPPIRLRAMQTQWGNCSAKGCLTLNPWLVKASSECIDYVLLHELCHVAEHNHSEEFYRLMGQVMPGWEKVKKRLDGMAGMLLADM</sequence>
<organism evidence="2 3">
    <name type="scientific">Escherichia coli</name>
    <dbReference type="NCBI Taxonomy" id="562"/>
    <lineage>
        <taxon>Bacteria</taxon>
        <taxon>Pseudomonadati</taxon>
        <taxon>Pseudomonadota</taxon>
        <taxon>Gammaproteobacteria</taxon>
        <taxon>Enterobacterales</taxon>
        <taxon>Enterobacteriaceae</taxon>
        <taxon>Escherichia</taxon>
    </lineage>
</organism>
<gene>
    <name evidence="2" type="ORF">NCTC9073_05996</name>
</gene>
<dbReference type="InterPro" id="IPR002725">
    <property type="entry name" value="YgjP-like_metallopeptidase"/>
</dbReference>
<dbReference type="Gene3D" id="3.30.2010.10">
    <property type="entry name" value="Metalloproteases ('zincins'), catalytic domain"/>
    <property type="match status" value="1"/>
</dbReference>
<dbReference type="InterPro" id="IPR053136">
    <property type="entry name" value="UTP_pyrophosphatase-like"/>
</dbReference>
<protein>
    <submittedName>
        <fullName evidence="2">Putative hydrolase</fullName>
    </submittedName>
</protein>
<evidence type="ECO:0000259" key="1">
    <source>
        <dbReference type="Pfam" id="PF01863"/>
    </source>
</evidence>
<dbReference type="AlphaFoldDB" id="A0A2X1NDA5"/>
<name>A0A2X1NDA5_ECOLX</name>
<feature type="domain" description="YgjP-like metallopeptidase" evidence="1">
    <location>
        <begin position="6"/>
        <end position="125"/>
    </location>
</feature>
<dbReference type="EMBL" id="UASD01000010">
    <property type="protein sequence ID" value="SPX19852.1"/>
    <property type="molecule type" value="Genomic_DNA"/>
</dbReference>